<evidence type="ECO:0000313" key="2">
    <source>
        <dbReference type="Proteomes" id="UP000002164"/>
    </source>
</evidence>
<organism evidence="1 2">
    <name type="scientific">Lysinibacillus sphaericus (strain C3-41)</name>
    <dbReference type="NCBI Taxonomy" id="444177"/>
    <lineage>
        <taxon>Bacteria</taxon>
        <taxon>Bacillati</taxon>
        <taxon>Bacillota</taxon>
        <taxon>Bacilli</taxon>
        <taxon>Bacillales</taxon>
        <taxon>Bacillaceae</taxon>
        <taxon>Lysinibacillus</taxon>
    </lineage>
</organism>
<name>B1HPG5_LYSSC</name>
<reference evidence="1 2" key="1">
    <citation type="journal article" date="2008" name="J. Bacteriol.">
        <title>Complete genome sequence of the mosquitocidal bacterium Bacillus sphaericus C3-41 and comparison with those of closely related Bacillus species.</title>
        <authorList>
            <person name="Hu X."/>
            <person name="Fan W."/>
            <person name="Han B."/>
            <person name="Liu H."/>
            <person name="Zheng D."/>
            <person name="Li Q."/>
            <person name="Dong W."/>
            <person name="Yan J."/>
            <person name="Gao M."/>
            <person name="Berry C."/>
            <person name="Yuan Z."/>
        </authorList>
    </citation>
    <scope>NUCLEOTIDE SEQUENCE [LARGE SCALE GENOMIC DNA]</scope>
    <source>
        <strain evidence="1 2">C3-41</strain>
    </source>
</reference>
<dbReference type="KEGG" id="lsp:Bsph_3098"/>
<accession>B1HPG5</accession>
<dbReference type="EMBL" id="CP000817">
    <property type="protein sequence ID" value="ACA40611.1"/>
    <property type="molecule type" value="Genomic_DNA"/>
</dbReference>
<dbReference type="Proteomes" id="UP000002164">
    <property type="component" value="Chromosome"/>
</dbReference>
<sequence>MFMSIEIIKLAPTLLHVFKAGESIPKKEKRVIYGLATSDANGIATFYFTDNAIASGNPLLTTIDFAVSSVYSTNTTINLRPRVQMREKNIAAKYVSANVTNISGVTVLGINVLGSENPVSGVVVDFMVLGSFDQS</sequence>
<evidence type="ECO:0000313" key="1">
    <source>
        <dbReference type="EMBL" id="ACA40611.1"/>
    </source>
</evidence>
<dbReference type="HOGENOM" id="CLU_1923314_0_0_9"/>
<proteinExistence type="predicted"/>
<dbReference type="EnsemblBacteria" id="ACA40611">
    <property type="protein sequence ID" value="ACA40611"/>
    <property type="gene ID" value="Bsph_3098"/>
</dbReference>
<protein>
    <submittedName>
        <fullName evidence="1">Uncharacterized protein</fullName>
    </submittedName>
</protein>
<dbReference type="AlphaFoldDB" id="B1HPG5"/>
<gene>
    <name evidence="1" type="ordered locus">Bsph_3098</name>
</gene>